<proteinExistence type="predicted"/>
<dbReference type="Pfam" id="PF08719">
    <property type="entry name" value="NADAR"/>
    <property type="match status" value="1"/>
</dbReference>
<evidence type="ECO:0000256" key="1">
    <source>
        <dbReference type="ARBA" id="ARBA00000022"/>
    </source>
</evidence>
<accession>A0A370S0P0</accession>
<gene>
    <name evidence="4" type="ORF">DEU51_1271</name>
</gene>
<dbReference type="InterPro" id="IPR012816">
    <property type="entry name" value="NADAR"/>
</dbReference>
<feature type="domain" description="NADAR" evidence="3">
    <location>
        <begin position="47"/>
        <end position="202"/>
    </location>
</feature>
<dbReference type="NCBIfam" id="TIGR02464">
    <property type="entry name" value="ribofla_fusion"/>
    <property type="match status" value="1"/>
</dbReference>
<protein>
    <recommendedName>
        <fullName evidence="3">NADAR domain-containing protein</fullName>
    </recommendedName>
</protein>
<evidence type="ECO:0000259" key="3">
    <source>
        <dbReference type="Pfam" id="PF08719"/>
    </source>
</evidence>
<name>A0A370S0P0_PSEJE</name>
<dbReference type="EMBL" id="QRAV01000027">
    <property type="protein sequence ID" value="RDL13312.1"/>
    <property type="molecule type" value="Genomic_DNA"/>
</dbReference>
<dbReference type="Proteomes" id="UP000255365">
    <property type="component" value="Unassembled WGS sequence"/>
</dbReference>
<organism evidence="4 5">
    <name type="scientific">Pseudomonas jessenii</name>
    <dbReference type="NCBI Taxonomy" id="77298"/>
    <lineage>
        <taxon>Bacteria</taxon>
        <taxon>Pseudomonadati</taxon>
        <taxon>Pseudomonadota</taxon>
        <taxon>Gammaproteobacteria</taxon>
        <taxon>Pseudomonadales</taxon>
        <taxon>Pseudomonadaceae</taxon>
        <taxon>Pseudomonas</taxon>
    </lineage>
</organism>
<evidence type="ECO:0000313" key="5">
    <source>
        <dbReference type="Proteomes" id="UP000255365"/>
    </source>
</evidence>
<dbReference type="SUPFAM" id="SSF143990">
    <property type="entry name" value="YbiA-like"/>
    <property type="match status" value="1"/>
</dbReference>
<comment type="caution">
    <text evidence="4">The sequence shown here is derived from an EMBL/GenBank/DDBJ whole genome shotgun (WGS) entry which is preliminary data.</text>
</comment>
<dbReference type="AlphaFoldDB" id="A0A370S0P0"/>
<dbReference type="Gene3D" id="1.10.357.40">
    <property type="entry name" value="YbiA-like"/>
    <property type="match status" value="1"/>
</dbReference>
<comment type="catalytic activity">
    <reaction evidence="1">
        <text>5-amino-6-(5-phospho-D-ribosylamino)uracil + H2O = 5,6-diaminouracil + D-ribose 5-phosphate</text>
        <dbReference type="Rhea" id="RHEA:55020"/>
        <dbReference type="ChEBI" id="CHEBI:15377"/>
        <dbReference type="ChEBI" id="CHEBI:46252"/>
        <dbReference type="ChEBI" id="CHEBI:58453"/>
        <dbReference type="ChEBI" id="CHEBI:78346"/>
    </reaction>
</comment>
<dbReference type="InterPro" id="IPR037238">
    <property type="entry name" value="YbiA-like_sf"/>
</dbReference>
<evidence type="ECO:0000313" key="4">
    <source>
        <dbReference type="EMBL" id="RDL13312.1"/>
    </source>
</evidence>
<dbReference type="CDD" id="cd15457">
    <property type="entry name" value="NADAR"/>
    <property type="match status" value="1"/>
</dbReference>
<reference evidence="4 5" key="1">
    <citation type="submission" date="2018-07" db="EMBL/GenBank/DDBJ databases">
        <title>Genome sequencing of rice bacterial endophytes.</title>
        <authorList>
            <person name="Venturi V."/>
        </authorList>
    </citation>
    <scope>NUCLEOTIDE SEQUENCE [LARGE SCALE GENOMIC DNA]</scope>
    <source>
        <strain evidence="4 5">E2333</strain>
    </source>
</reference>
<evidence type="ECO:0000256" key="2">
    <source>
        <dbReference type="ARBA" id="ARBA00000751"/>
    </source>
</evidence>
<comment type="catalytic activity">
    <reaction evidence="2">
        <text>2,5-diamino-6-hydroxy-4-(5-phosphoribosylamino)-pyrimidine + H2O = 2,5,6-triamino-4-hydroxypyrimidine + D-ribose 5-phosphate</text>
        <dbReference type="Rhea" id="RHEA:23436"/>
        <dbReference type="ChEBI" id="CHEBI:15377"/>
        <dbReference type="ChEBI" id="CHEBI:58614"/>
        <dbReference type="ChEBI" id="CHEBI:78346"/>
        <dbReference type="ChEBI" id="CHEBI:137796"/>
    </reaction>
</comment>
<sequence length="204" mass="23216">MRPAGLRIQLKCSSRRPFTKEDPLHDSKYLEDLRSRFNCGEHMQFTFFWGHQPGKKGVTASCFSQWYIAEFIVDGQRYPTAEHYMMAEKAVLFGDQETRAQILQAPTPNAAKALGRKISGFNEQDWLQHRYEIVVRANKAKFSQNPQLNNFLKDTGSCIIVEASPVDNIWGIGLAQDHADANNPNLWQGLNLLGFALMQVRDGQ</sequence>